<keyword evidence="14" id="KW-0808">Transferase</keyword>
<dbReference type="SUPFAM" id="SSF52058">
    <property type="entry name" value="L domain-like"/>
    <property type="match status" value="1"/>
</dbReference>
<evidence type="ECO:0000256" key="2">
    <source>
        <dbReference type="ARBA" id="ARBA00022614"/>
    </source>
</evidence>
<dbReference type="OrthoDB" id="687555at2759"/>
<dbReference type="InterPro" id="IPR032675">
    <property type="entry name" value="LRR_dom_sf"/>
</dbReference>
<evidence type="ECO:0000259" key="13">
    <source>
        <dbReference type="Pfam" id="PF08263"/>
    </source>
</evidence>
<name>A0A2U1M8L4_ARTAN</name>
<dbReference type="GO" id="GO:0016301">
    <property type="term" value="F:kinase activity"/>
    <property type="evidence" value="ECO:0007669"/>
    <property type="project" value="UniProtKB-KW"/>
</dbReference>
<evidence type="ECO:0000256" key="12">
    <source>
        <dbReference type="SAM" id="Phobius"/>
    </source>
</evidence>
<evidence type="ECO:0000256" key="8">
    <source>
        <dbReference type="ARBA" id="ARBA00022989"/>
    </source>
</evidence>
<gene>
    <name evidence="14" type="ORF">CTI12_AA403340</name>
</gene>
<keyword evidence="10" id="KW-0675">Receptor</keyword>
<keyword evidence="7" id="KW-0067">ATP-binding</keyword>
<evidence type="ECO:0000256" key="9">
    <source>
        <dbReference type="ARBA" id="ARBA00023136"/>
    </source>
</evidence>
<dbReference type="Gene3D" id="3.80.10.10">
    <property type="entry name" value="Ribonuclease Inhibitor"/>
    <property type="match status" value="2"/>
</dbReference>
<keyword evidence="14" id="KW-0418">Kinase</keyword>
<feature type="domain" description="Leucine-rich repeat-containing N-terminal plant-type" evidence="13">
    <location>
        <begin position="41"/>
        <end position="79"/>
    </location>
</feature>
<dbReference type="AlphaFoldDB" id="A0A2U1M8L4"/>
<evidence type="ECO:0000256" key="6">
    <source>
        <dbReference type="ARBA" id="ARBA00022741"/>
    </source>
</evidence>
<reference evidence="14 15" key="1">
    <citation type="journal article" date="2018" name="Mol. Plant">
        <title>The genome of Artemisia annua provides insight into the evolution of Asteraceae family and artemisinin biosynthesis.</title>
        <authorList>
            <person name="Shen Q."/>
            <person name="Zhang L."/>
            <person name="Liao Z."/>
            <person name="Wang S."/>
            <person name="Yan T."/>
            <person name="Shi P."/>
            <person name="Liu M."/>
            <person name="Fu X."/>
            <person name="Pan Q."/>
            <person name="Wang Y."/>
            <person name="Lv Z."/>
            <person name="Lu X."/>
            <person name="Zhang F."/>
            <person name="Jiang W."/>
            <person name="Ma Y."/>
            <person name="Chen M."/>
            <person name="Hao X."/>
            <person name="Li L."/>
            <person name="Tang Y."/>
            <person name="Lv G."/>
            <person name="Zhou Y."/>
            <person name="Sun X."/>
            <person name="Brodelius P.E."/>
            <person name="Rose J.K.C."/>
            <person name="Tang K."/>
        </authorList>
    </citation>
    <scope>NUCLEOTIDE SEQUENCE [LARGE SCALE GENOMIC DNA]</scope>
    <source>
        <strain evidence="15">cv. Huhao1</strain>
        <tissue evidence="14">Leaf</tissue>
    </source>
</reference>
<keyword evidence="8 12" id="KW-1133">Transmembrane helix</keyword>
<evidence type="ECO:0000256" key="4">
    <source>
        <dbReference type="ARBA" id="ARBA00022729"/>
    </source>
</evidence>
<keyword evidence="15" id="KW-1185">Reference proteome</keyword>
<comment type="caution">
    <text evidence="14">The sequence shown here is derived from an EMBL/GenBank/DDBJ whole genome shotgun (WGS) entry which is preliminary data.</text>
</comment>
<evidence type="ECO:0000313" key="15">
    <source>
        <dbReference type="Proteomes" id="UP000245207"/>
    </source>
</evidence>
<keyword evidence="9 12" id="KW-0472">Membrane</keyword>
<dbReference type="EMBL" id="PKPP01006118">
    <property type="protein sequence ID" value="PWA57599.1"/>
    <property type="molecule type" value="Genomic_DNA"/>
</dbReference>
<evidence type="ECO:0000256" key="7">
    <source>
        <dbReference type="ARBA" id="ARBA00022840"/>
    </source>
</evidence>
<protein>
    <submittedName>
        <fullName evidence="14">Protein kinase-like domain-containing protein</fullName>
    </submittedName>
</protein>
<feature type="transmembrane region" description="Helical" evidence="12">
    <location>
        <begin position="6"/>
        <end position="28"/>
    </location>
</feature>
<keyword evidence="5" id="KW-0677">Repeat</keyword>
<evidence type="ECO:0000313" key="14">
    <source>
        <dbReference type="EMBL" id="PWA57599.1"/>
    </source>
</evidence>
<dbReference type="FunFam" id="3.80.10.10:FF:000101">
    <property type="entry name" value="LRR receptor-like serine/threonine-protein kinase ERECTA"/>
    <property type="match status" value="1"/>
</dbReference>
<dbReference type="GO" id="GO:0016020">
    <property type="term" value="C:membrane"/>
    <property type="evidence" value="ECO:0007669"/>
    <property type="project" value="UniProtKB-SubCell"/>
</dbReference>
<keyword evidence="2" id="KW-0433">Leucine-rich repeat</keyword>
<evidence type="ECO:0000256" key="11">
    <source>
        <dbReference type="ARBA" id="ARBA00023180"/>
    </source>
</evidence>
<dbReference type="Proteomes" id="UP000245207">
    <property type="component" value="Unassembled WGS sequence"/>
</dbReference>
<keyword evidence="11" id="KW-0325">Glycoprotein</keyword>
<evidence type="ECO:0000256" key="3">
    <source>
        <dbReference type="ARBA" id="ARBA00022692"/>
    </source>
</evidence>
<comment type="subcellular location">
    <subcellularLocation>
        <location evidence="1">Membrane</location>
        <topology evidence="1">Single-pass type I membrane protein</topology>
    </subcellularLocation>
</comment>
<evidence type="ECO:0000256" key="5">
    <source>
        <dbReference type="ARBA" id="ARBA00022737"/>
    </source>
</evidence>
<dbReference type="Pfam" id="PF08263">
    <property type="entry name" value="LRRNT_2"/>
    <property type="match status" value="1"/>
</dbReference>
<sequence length="329" mass="36438">MNSPQAIIHLSSSSLISFLFYGLAITCLTSAAITASYGGNETDYQALLSFKSKITHDPYNVLTSWNHSFHFCDWSGISCGKRHKRVTILWLGSQGLEGSLSPHVGNLSFLRKLGLWNNSFQGTIPHEVGRLSRLRRLNLNINEFSGFIPTNLSGCYNLEELLLGQNELTGSIPKEMGLLSKLTRLVIYDNKLTGGIPPFLGNITSMEVFYAVSNPLGGSIPDTLGHWKRLTAFYSGVFANGSAFSVLGNNRLCGGLVTLELPKCKDMGSKKKRFRFFILVIVIAPTLLIVLCCVYLFCKKKRNSQPVPTRLKLCFGKRSGMSDLRKVTR</sequence>
<proteinExistence type="predicted"/>
<dbReference type="GO" id="GO:0005524">
    <property type="term" value="F:ATP binding"/>
    <property type="evidence" value="ECO:0007669"/>
    <property type="project" value="UniProtKB-KW"/>
</dbReference>
<feature type="transmembrane region" description="Helical" evidence="12">
    <location>
        <begin position="276"/>
        <end position="297"/>
    </location>
</feature>
<dbReference type="InterPro" id="IPR001611">
    <property type="entry name" value="Leu-rich_rpt"/>
</dbReference>
<evidence type="ECO:0000256" key="1">
    <source>
        <dbReference type="ARBA" id="ARBA00004479"/>
    </source>
</evidence>
<dbReference type="STRING" id="35608.A0A2U1M8L4"/>
<organism evidence="14 15">
    <name type="scientific">Artemisia annua</name>
    <name type="common">Sweet wormwood</name>
    <dbReference type="NCBI Taxonomy" id="35608"/>
    <lineage>
        <taxon>Eukaryota</taxon>
        <taxon>Viridiplantae</taxon>
        <taxon>Streptophyta</taxon>
        <taxon>Embryophyta</taxon>
        <taxon>Tracheophyta</taxon>
        <taxon>Spermatophyta</taxon>
        <taxon>Magnoliopsida</taxon>
        <taxon>eudicotyledons</taxon>
        <taxon>Gunneridae</taxon>
        <taxon>Pentapetalae</taxon>
        <taxon>asterids</taxon>
        <taxon>campanulids</taxon>
        <taxon>Asterales</taxon>
        <taxon>Asteraceae</taxon>
        <taxon>Asteroideae</taxon>
        <taxon>Anthemideae</taxon>
        <taxon>Artemisiinae</taxon>
        <taxon>Artemisia</taxon>
    </lineage>
</organism>
<keyword evidence="4" id="KW-0732">Signal</keyword>
<dbReference type="Pfam" id="PF00560">
    <property type="entry name" value="LRR_1"/>
    <property type="match status" value="1"/>
</dbReference>
<accession>A0A2U1M8L4</accession>
<keyword evidence="3 12" id="KW-0812">Transmembrane</keyword>
<dbReference type="PANTHER" id="PTHR48065:SF69">
    <property type="entry name" value="OS07G0466500 PROTEIN"/>
    <property type="match status" value="1"/>
</dbReference>
<dbReference type="Pfam" id="PF13855">
    <property type="entry name" value="LRR_8"/>
    <property type="match status" value="1"/>
</dbReference>
<keyword evidence="6" id="KW-0547">Nucleotide-binding</keyword>
<dbReference type="InterPro" id="IPR013210">
    <property type="entry name" value="LRR_N_plant-typ"/>
</dbReference>
<evidence type="ECO:0000256" key="10">
    <source>
        <dbReference type="ARBA" id="ARBA00023170"/>
    </source>
</evidence>
<dbReference type="PANTHER" id="PTHR48065">
    <property type="entry name" value="OS10G0469600 PROTEIN"/>
    <property type="match status" value="1"/>
</dbReference>